<gene>
    <name evidence="1" type="ORF">EDB81DRAFT_495434</name>
</gene>
<dbReference type="AlphaFoldDB" id="A0A9P9EWW6"/>
<dbReference type="Proteomes" id="UP000738349">
    <property type="component" value="Unassembled WGS sequence"/>
</dbReference>
<sequence>MRMRVMPHRVMILVATYAHTYEVVQCYAGVEVECGDVASSMGLKRLCSVAADENRAIAWTARRLALLYSYPVLAVVSGGPSSSGPVPLLMSPNPPPISPYLSHRISNANSFPLNRSGHSGSLFAHRDGALTMHSFKPKKKPLASRSSI</sequence>
<reference evidence="1" key="1">
    <citation type="journal article" date="2021" name="Nat. Commun.">
        <title>Genetic determinants of endophytism in the Arabidopsis root mycobiome.</title>
        <authorList>
            <person name="Mesny F."/>
            <person name="Miyauchi S."/>
            <person name="Thiergart T."/>
            <person name="Pickel B."/>
            <person name="Atanasova L."/>
            <person name="Karlsson M."/>
            <person name="Huettel B."/>
            <person name="Barry K.W."/>
            <person name="Haridas S."/>
            <person name="Chen C."/>
            <person name="Bauer D."/>
            <person name="Andreopoulos W."/>
            <person name="Pangilinan J."/>
            <person name="LaButti K."/>
            <person name="Riley R."/>
            <person name="Lipzen A."/>
            <person name="Clum A."/>
            <person name="Drula E."/>
            <person name="Henrissat B."/>
            <person name="Kohler A."/>
            <person name="Grigoriev I.V."/>
            <person name="Martin F.M."/>
            <person name="Hacquard S."/>
        </authorList>
    </citation>
    <scope>NUCLEOTIDE SEQUENCE</scope>
    <source>
        <strain evidence="1">MPI-CAGE-AT-0147</strain>
    </source>
</reference>
<proteinExistence type="predicted"/>
<accession>A0A9P9EWW6</accession>
<evidence type="ECO:0000313" key="1">
    <source>
        <dbReference type="EMBL" id="KAH7146497.1"/>
    </source>
</evidence>
<evidence type="ECO:0000313" key="2">
    <source>
        <dbReference type="Proteomes" id="UP000738349"/>
    </source>
</evidence>
<keyword evidence="2" id="KW-1185">Reference proteome</keyword>
<name>A0A9P9EWW6_9HYPO</name>
<protein>
    <submittedName>
        <fullName evidence="1">Uncharacterized protein</fullName>
    </submittedName>
</protein>
<organism evidence="1 2">
    <name type="scientific">Dactylonectria macrodidyma</name>
    <dbReference type="NCBI Taxonomy" id="307937"/>
    <lineage>
        <taxon>Eukaryota</taxon>
        <taxon>Fungi</taxon>
        <taxon>Dikarya</taxon>
        <taxon>Ascomycota</taxon>
        <taxon>Pezizomycotina</taxon>
        <taxon>Sordariomycetes</taxon>
        <taxon>Hypocreomycetidae</taxon>
        <taxon>Hypocreales</taxon>
        <taxon>Nectriaceae</taxon>
        <taxon>Dactylonectria</taxon>
    </lineage>
</organism>
<dbReference type="EMBL" id="JAGMUV010000008">
    <property type="protein sequence ID" value="KAH7146497.1"/>
    <property type="molecule type" value="Genomic_DNA"/>
</dbReference>
<comment type="caution">
    <text evidence="1">The sequence shown here is derived from an EMBL/GenBank/DDBJ whole genome shotgun (WGS) entry which is preliminary data.</text>
</comment>